<sequence>MAEEHIIKFSEYHDLGFDIYEASDASLRYSNLFMGNRTKEFDDEPRNLAPSKTSEDEEDMRANMGIFPVFAGKVRLTWHDYNDNPIEYSFDFNDIFPDKTIPYPKELEDLIIWEEPLEDDPGIILEIINRTLNIYTIVDIDTLIPGTNKIKTIRYHEKVYTKEF</sequence>
<evidence type="ECO:0000313" key="2">
    <source>
        <dbReference type="Proteomes" id="UP000289718"/>
    </source>
</evidence>
<protein>
    <submittedName>
        <fullName evidence="1">Uncharacterized protein</fullName>
    </submittedName>
</protein>
<dbReference type="RefSeq" id="WP_129061062.1">
    <property type="nucleotide sequence ID" value="NZ_NXIE01000002.1"/>
</dbReference>
<dbReference type="OrthoDB" id="6002199at2"/>
<dbReference type="Proteomes" id="UP000289718">
    <property type="component" value="Unassembled WGS sequence"/>
</dbReference>
<keyword evidence="2" id="KW-1185">Reference proteome</keyword>
<gene>
    <name evidence="1" type="ORF">CP965_05425</name>
</gene>
<organism evidence="1 2">
    <name type="scientific">Halarcobacter mediterraneus</name>
    <dbReference type="NCBI Taxonomy" id="2023153"/>
    <lineage>
        <taxon>Bacteria</taxon>
        <taxon>Pseudomonadati</taxon>
        <taxon>Campylobacterota</taxon>
        <taxon>Epsilonproteobacteria</taxon>
        <taxon>Campylobacterales</taxon>
        <taxon>Arcobacteraceae</taxon>
        <taxon>Halarcobacter</taxon>
    </lineage>
</organism>
<accession>A0A4Q1AW17</accession>
<reference evidence="1 2" key="1">
    <citation type="submission" date="2017-09" db="EMBL/GenBank/DDBJ databases">
        <title>Genomics of the genus Arcobacter.</title>
        <authorList>
            <person name="Perez-Cataluna A."/>
            <person name="Figueras M.J."/>
            <person name="Salas-Masso N."/>
        </authorList>
    </citation>
    <scope>NUCLEOTIDE SEQUENCE [LARGE SCALE GENOMIC DNA]</scope>
    <source>
        <strain evidence="1 2">F156-34</strain>
    </source>
</reference>
<proteinExistence type="predicted"/>
<comment type="caution">
    <text evidence="1">The sequence shown here is derived from an EMBL/GenBank/DDBJ whole genome shotgun (WGS) entry which is preliminary data.</text>
</comment>
<name>A0A4Q1AW17_9BACT</name>
<evidence type="ECO:0000313" key="1">
    <source>
        <dbReference type="EMBL" id="RXK13241.1"/>
    </source>
</evidence>
<dbReference type="EMBL" id="NXIE01000002">
    <property type="protein sequence ID" value="RXK13241.1"/>
    <property type="molecule type" value="Genomic_DNA"/>
</dbReference>
<dbReference type="AlphaFoldDB" id="A0A4Q1AW17"/>